<reference evidence="2 3" key="1">
    <citation type="journal article" date="2021" name="BMC Genomics">
        <title>Datura genome reveals duplications of psychoactive alkaloid biosynthetic genes and high mutation rate following tissue culture.</title>
        <authorList>
            <person name="Rajewski A."/>
            <person name="Carter-House D."/>
            <person name="Stajich J."/>
            <person name="Litt A."/>
        </authorList>
    </citation>
    <scope>NUCLEOTIDE SEQUENCE [LARGE SCALE GENOMIC DNA]</scope>
    <source>
        <strain evidence="2">AR-01</strain>
    </source>
</reference>
<accession>A0ABS8TPD5</accession>
<evidence type="ECO:0000313" key="3">
    <source>
        <dbReference type="Proteomes" id="UP000823775"/>
    </source>
</evidence>
<evidence type="ECO:0000313" key="2">
    <source>
        <dbReference type="EMBL" id="MCD7473426.1"/>
    </source>
</evidence>
<dbReference type="EMBL" id="JACEIK010001970">
    <property type="protein sequence ID" value="MCD7473426.1"/>
    <property type="molecule type" value="Genomic_DNA"/>
</dbReference>
<evidence type="ECO:0000256" key="1">
    <source>
        <dbReference type="SAM" id="Phobius"/>
    </source>
</evidence>
<feature type="transmembrane region" description="Helical" evidence="1">
    <location>
        <begin position="117"/>
        <end position="135"/>
    </location>
</feature>
<protein>
    <submittedName>
        <fullName evidence="2">Uncharacterized protein</fullName>
    </submittedName>
</protein>
<gene>
    <name evidence="2" type="ORF">HAX54_015290</name>
</gene>
<keyword evidence="3" id="KW-1185">Reference proteome</keyword>
<keyword evidence="1" id="KW-0472">Membrane</keyword>
<dbReference type="PANTHER" id="PTHR37716:SF1">
    <property type="entry name" value="OS07G0568900 PROTEIN"/>
    <property type="match status" value="1"/>
</dbReference>
<dbReference type="PANTHER" id="PTHR37716">
    <property type="entry name" value="OS07G0568900 PROTEIN"/>
    <property type="match status" value="1"/>
</dbReference>
<comment type="caution">
    <text evidence="2">The sequence shown here is derived from an EMBL/GenBank/DDBJ whole genome shotgun (WGS) entry which is preliminary data.</text>
</comment>
<keyword evidence="1" id="KW-1133">Transmembrane helix</keyword>
<proteinExistence type="predicted"/>
<name>A0ABS8TPD5_DATST</name>
<dbReference type="Proteomes" id="UP000823775">
    <property type="component" value="Unassembled WGS sequence"/>
</dbReference>
<organism evidence="2 3">
    <name type="scientific">Datura stramonium</name>
    <name type="common">Jimsonweed</name>
    <name type="synonym">Common thornapple</name>
    <dbReference type="NCBI Taxonomy" id="4076"/>
    <lineage>
        <taxon>Eukaryota</taxon>
        <taxon>Viridiplantae</taxon>
        <taxon>Streptophyta</taxon>
        <taxon>Embryophyta</taxon>
        <taxon>Tracheophyta</taxon>
        <taxon>Spermatophyta</taxon>
        <taxon>Magnoliopsida</taxon>
        <taxon>eudicotyledons</taxon>
        <taxon>Gunneridae</taxon>
        <taxon>Pentapetalae</taxon>
        <taxon>asterids</taxon>
        <taxon>lamiids</taxon>
        <taxon>Solanales</taxon>
        <taxon>Solanaceae</taxon>
        <taxon>Solanoideae</taxon>
        <taxon>Datureae</taxon>
        <taxon>Datura</taxon>
    </lineage>
</organism>
<keyword evidence="1" id="KW-0812">Transmembrane</keyword>
<sequence>MLQFHHCLSLHIHKKPLPNPSIFFLSHSTTSVSGSIFERWDSFKSRRRRKIRLVEAVEKDSEFEVDPDKAREALRKLDEQLQSLSQKQIDPPKIRATDVTRASSQVTEDASNLEGSFLTSLAFGLLLFTIFYNILFTTVIKPAIDGPETVAEIDLYGSNS</sequence>